<dbReference type="STRING" id="84029.CROST_28470"/>
<organism evidence="1 2">
    <name type="scientific">Clostridium felsineum</name>
    <dbReference type="NCBI Taxonomy" id="36839"/>
    <lineage>
        <taxon>Bacteria</taxon>
        <taxon>Bacillati</taxon>
        <taxon>Bacillota</taxon>
        <taxon>Clostridia</taxon>
        <taxon>Eubacteriales</taxon>
        <taxon>Clostridiaceae</taxon>
        <taxon>Clostridium</taxon>
    </lineage>
</organism>
<dbReference type="RefSeq" id="WP_410170699.1">
    <property type="nucleotide sequence ID" value="NZ_CP096983.1"/>
</dbReference>
<dbReference type="InterPro" id="IPR026409">
    <property type="entry name" value="Firmicu_CTERM"/>
</dbReference>
<dbReference type="AlphaFoldDB" id="A0A1S8LRC3"/>
<keyword evidence="2" id="KW-1185">Reference proteome</keyword>
<accession>A0A1S8LRC3</accession>
<evidence type="ECO:0000313" key="1">
    <source>
        <dbReference type="EMBL" id="URZ12552.1"/>
    </source>
</evidence>
<protein>
    <submittedName>
        <fullName evidence="1">Uncharacterized protein</fullName>
    </submittedName>
</protein>
<dbReference type="EMBL" id="CP096983">
    <property type="protein sequence ID" value="URZ12552.1"/>
    <property type="molecule type" value="Genomic_DNA"/>
</dbReference>
<sequence length="213" mass="23658">MKVLKKILKIFFCVFITAIILLPVSVSAEATPISLDGYFDDWNDKPIIYLRYGSVVPEQAHQVKEITDDNYLYMYIKMATRGGQRLQNYVVECHFNGSSNVDKHLQIVPDTPKVGRITVYDMDGGYKAVSQDGYVVRGSNSDGKTSDEAEFKIPLTEFKKEGAVGIENVSLKIPDLGEKYITFEIGSTGPYLGIALCSVIAIAATFVKIRGRL</sequence>
<evidence type="ECO:0000313" key="2">
    <source>
        <dbReference type="Proteomes" id="UP000190951"/>
    </source>
</evidence>
<gene>
    <name evidence="1" type="ORF">CROST_032740</name>
</gene>
<dbReference type="Proteomes" id="UP000190951">
    <property type="component" value="Chromosome"/>
</dbReference>
<proteinExistence type="predicted"/>
<reference evidence="1 2" key="1">
    <citation type="submission" date="2022-04" db="EMBL/GenBank/DDBJ databases">
        <title>Genome sequence of C. roseum typestrain.</title>
        <authorList>
            <person name="Poehlein A."/>
            <person name="Schoch T."/>
            <person name="Duerre P."/>
            <person name="Daniel R."/>
        </authorList>
    </citation>
    <scope>NUCLEOTIDE SEQUENCE [LARGE SCALE GENOMIC DNA]</scope>
    <source>
        <strain evidence="1 2">DSM 7320</strain>
    </source>
</reference>
<dbReference type="NCBIfam" id="TIGR04145">
    <property type="entry name" value="Firmicu_CTERM"/>
    <property type="match status" value="1"/>
</dbReference>
<name>A0A1S8LRC3_9CLOT</name>
<dbReference type="KEGG" id="crw:CROST_032740"/>